<gene>
    <name evidence="2" type="ORF">RFI_15558</name>
</gene>
<accession>X6N5T1</accession>
<feature type="compositionally biased region" description="Basic residues" evidence="1">
    <location>
        <begin position="52"/>
        <end position="61"/>
    </location>
</feature>
<dbReference type="EMBL" id="ASPP01011422">
    <property type="protein sequence ID" value="ETO21645.1"/>
    <property type="molecule type" value="Genomic_DNA"/>
</dbReference>
<evidence type="ECO:0000256" key="1">
    <source>
        <dbReference type="SAM" id="MobiDB-lite"/>
    </source>
</evidence>
<sequence length="250" mass="28588">MTVKLVSKGGRTKTIEDILPNTDQRIIHQKKEKMGSSSSRNGDTNESDPKDKHKHKHKKFKNKVKAQVRHEEDHVLKDLHDALDNVHPALPWLKQGSVITIESKSEKGGILRVRDENGDVEISKKQGRQGHWEVEIVDMHEKLLKLKSRYNKRFLRVHRTTKRAFFFGQKEVFEVKADGEEDQEEAVFKVVPDEGAFQLQSQAYPEKYVGPDAEKHTLAHRSSKYEGSRKVVAALPGDDALWAVKKISSI</sequence>
<proteinExistence type="predicted"/>
<keyword evidence="3" id="KW-1185">Reference proteome</keyword>
<reference evidence="2 3" key="1">
    <citation type="journal article" date="2013" name="Curr. Biol.">
        <title>The Genome of the Foraminiferan Reticulomyxa filosa.</title>
        <authorList>
            <person name="Glockner G."/>
            <person name="Hulsmann N."/>
            <person name="Schleicher M."/>
            <person name="Noegel A.A."/>
            <person name="Eichinger L."/>
            <person name="Gallinger C."/>
            <person name="Pawlowski J."/>
            <person name="Sierra R."/>
            <person name="Euteneuer U."/>
            <person name="Pillet L."/>
            <person name="Moustafa A."/>
            <person name="Platzer M."/>
            <person name="Groth M."/>
            <person name="Szafranski K."/>
            <person name="Schliwa M."/>
        </authorList>
    </citation>
    <scope>NUCLEOTIDE SEQUENCE [LARGE SCALE GENOMIC DNA]</scope>
</reference>
<comment type="caution">
    <text evidence="2">The sequence shown here is derived from an EMBL/GenBank/DDBJ whole genome shotgun (WGS) entry which is preliminary data.</text>
</comment>
<evidence type="ECO:0000313" key="3">
    <source>
        <dbReference type="Proteomes" id="UP000023152"/>
    </source>
</evidence>
<feature type="region of interest" description="Disordered" evidence="1">
    <location>
        <begin position="1"/>
        <end position="61"/>
    </location>
</feature>
<organism evidence="2 3">
    <name type="scientific">Reticulomyxa filosa</name>
    <dbReference type="NCBI Taxonomy" id="46433"/>
    <lineage>
        <taxon>Eukaryota</taxon>
        <taxon>Sar</taxon>
        <taxon>Rhizaria</taxon>
        <taxon>Retaria</taxon>
        <taxon>Foraminifera</taxon>
        <taxon>Monothalamids</taxon>
        <taxon>Reticulomyxidae</taxon>
        <taxon>Reticulomyxa</taxon>
    </lineage>
</organism>
<name>X6N5T1_RETFI</name>
<feature type="compositionally biased region" description="Polar residues" evidence="1">
    <location>
        <begin position="35"/>
        <end position="44"/>
    </location>
</feature>
<dbReference type="Proteomes" id="UP000023152">
    <property type="component" value="Unassembled WGS sequence"/>
</dbReference>
<dbReference type="AlphaFoldDB" id="X6N5T1"/>
<protein>
    <submittedName>
        <fullName evidence="2">Uncharacterized protein</fullName>
    </submittedName>
</protein>
<evidence type="ECO:0000313" key="2">
    <source>
        <dbReference type="EMBL" id="ETO21645.1"/>
    </source>
</evidence>